<sequence length="70" mass="7703">MKRLPLACLLVLISIFNSAFSDDTSSVPNKPQTNNILDQTKQKLDKAAQVEKDNLEKGIQQGEGQSDKSN</sequence>
<evidence type="ECO:0000313" key="5">
    <source>
        <dbReference type="Proteomes" id="UP000255110"/>
    </source>
</evidence>
<proteinExistence type="predicted"/>
<reference evidence="3 5" key="2">
    <citation type="submission" date="2018-06" db="EMBL/GenBank/DDBJ databases">
        <authorList>
            <consortium name="Pathogen Informatics"/>
            <person name="Doyle S."/>
        </authorList>
    </citation>
    <scope>NUCLEOTIDE SEQUENCE [LARGE SCALE GENOMIC DNA]</scope>
    <source>
        <strain evidence="3 5">NCTC11991</strain>
    </source>
</reference>
<dbReference type="RefSeq" id="WP_058476841.1">
    <property type="nucleotide sequence ID" value="NZ_CAAAIO010000014.1"/>
</dbReference>
<keyword evidence="4" id="KW-1185">Reference proteome</keyword>
<protein>
    <submittedName>
        <fullName evidence="3">Uncharacterized protein</fullName>
    </submittedName>
</protein>
<reference evidence="2 4" key="1">
    <citation type="submission" date="2015-11" db="EMBL/GenBank/DDBJ databases">
        <title>Genomic analysis of 38 Legionella species identifies large and diverse effector repertoires.</title>
        <authorList>
            <person name="Burstein D."/>
            <person name="Amaro F."/>
            <person name="Zusman T."/>
            <person name="Lifshitz Z."/>
            <person name="Cohen O."/>
            <person name="Gilbert J.A."/>
            <person name="Pupko T."/>
            <person name="Shuman H.A."/>
            <person name="Segal G."/>
        </authorList>
    </citation>
    <scope>NUCLEOTIDE SEQUENCE [LARGE SCALE GENOMIC DNA]</scope>
    <source>
        <strain evidence="2 4">SC-18-C9</strain>
    </source>
</reference>
<dbReference type="Proteomes" id="UP000255110">
    <property type="component" value="Unassembled WGS sequence"/>
</dbReference>
<keyword evidence="1" id="KW-0732">Signal</keyword>
<dbReference type="Proteomes" id="UP000054820">
    <property type="component" value="Unassembled WGS sequence"/>
</dbReference>
<dbReference type="OrthoDB" id="9933548at2"/>
<organism evidence="3 5">
    <name type="scientific">Legionella steigerwaltii</name>
    <dbReference type="NCBI Taxonomy" id="460"/>
    <lineage>
        <taxon>Bacteria</taxon>
        <taxon>Pseudomonadati</taxon>
        <taxon>Pseudomonadota</taxon>
        <taxon>Gammaproteobacteria</taxon>
        <taxon>Legionellales</taxon>
        <taxon>Legionellaceae</taxon>
        <taxon>Legionella</taxon>
    </lineage>
</organism>
<dbReference type="EMBL" id="UGOY01000001">
    <property type="protein sequence ID" value="STY24110.1"/>
    <property type="molecule type" value="Genomic_DNA"/>
</dbReference>
<gene>
    <name evidence="2" type="ORF">Lstg_1266</name>
    <name evidence="3" type="ORF">NCTC11991_02726</name>
</gene>
<feature type="signal peptide" evidence="1">
    <location>
        <begin position="1"/>
        <end position="21"/>
    </location>
</feature>
<evidence type="ECO:0000313" key="2">
    <source>
        <dbReference type="EMBL" id="KTD78531.1"/>
    </source>
</evidence>
<feature type="chain" id="PRO_5016638894" evidence="1">
    <location>
        <begin position="22"/>
        <end position="70"/>
    </location>
</feature>
<accession>A0A378LCM5</accession>
<dbReference type="EMBL" id="LNYZ01000009">
    <property type="protein sequence ID" value="KTD78531.1"/>
    <property type="molecule type" value="Genomic_DNA"/>
</dbReference>
<dbReference type="AlphaFoldDB" id="A0A378LCM5"/>
<evidence type="ECO:0000313" key="3">
    <source>
        <dbReference type="EMBL" id="STY24110.1"/>
    </source>
</evidence>
<name>A0A378LCM5_9GAMM</name>
<evidence type="ECO:0000256" key="1">
    <source>
        <dbReference type="SAM" id="SignalP"/>
    </source>
</evidence>
<evidence type="ECO:0000313" key="4">
    <source>
        <dbReference type="Proteomes" id="UP000054820"/>
    </source>
</evidence>